<accession>A0A917EYE8</accession>
<organism evidence="2 3">
    <name type="scientific">Halobacillus andaensis</name>
    <dbReference type="NCBI Taxonomy" id="1176239"/>
    <lineage>
        <taxon>Bacteria</taxon>
        <taxon>Bacillati</taxon>
        <taxon>Bacillota</taxon>
        <taxon>Bacilli</taxon>
        <taxon>Bacillales</taxon>
        <taxon>Bacillaceae</taxon>
        <taxon>Halobacillus</taxon>
    </lineage>
</organism>
<dbReference type="Gene3D" id="3.40.630.30">
    <property type="match status" value="1"/>
</dbReference>
<dbReference type="EMBL" id="BMEL01000002">
    <property type="protein sequence ID" value="GGF22414.1"/>
    <property type="molecule type" value="Genomic_DNA"/>
</dbReference>
<dbReference type="PANTHER" id="PTHR43415:SF3">
    <property type="entry name" value="GNAT-FAMILY ACETYLTRANSFERASE"/>
    <property type="match status" value="1"/>
</dbReference>
<protein>
    <submittedName>
        <fullName evidence="2">Acetyltransferase</fullName>
    </submittedName>
</protein>
<dbReference type="Proteomes" id="UP000660110">
    <property type="component" value="Unassembled WGS sequence"/>
</dbReference>
<dbReference type="RefSeq" id="WP_188377482.1">
    <property type="nucleotide sequence ID" value="NZ_BMEL01000002.1"/>
</dbReference>
<evidence type="ECO:0000259" key="1">
    <source>
        <dbReference type="PROSITE" id="PS51186"/>
    </source>
</evidence>
<dbReference type="SUPFAM" id="SSF55729">
    <property type="entry name" value="Acyl-CoA N-acyltransferases (Nat)"/>
    <property type="match status" value="1"/>
</dbReference>
<keyword evidence="3" id="KW-1185">Reference proteome</keyword>
<feature type="domain" description="N-acetyltransferase" evidence="1">
    <location>
        <begin position="15"/>
        <end position="177"/>
    </location>
</feature>
<sequence>MIVKPREYAIHNLQYLIRSAECKDAKALSEVRLQIDGETEYMDRVQGEAYIDEEGFQKIIKKDSDSLTNIFLVAEVKGAIAGFSRCEGNELKRSSHKVEFGVGVLMAYWGYGIGKNLLKESISWADSNHIRKMTLSVLETNEKAISMYKSCGFKVEGILQNDKWLSDGEYYNTLLMGSLR</sequence>
<dbReference type="InterPro" id="IPR016181">
    <property type="entry name" value="Acyl_CoA_acyltransferase"/>
</dbReference>
<dbReference type="PANTHER" id="PTHR43415">
    <property type="entry name" value="SPERMIDINE N(1)-ACETYLTRANSFERASE"/>
    <property type="match status" value="1"/>
</dbReference>
<evidence type="ECO:0000313" key="2">
    <source>
        <dbReference type="EMBL" id="GGF22414.1"/>
    </source>
</evidence>
<dbReference type="Pfam" id="PF00583">
    <property type="entry name" value="Acetyltransf_1"/>
    <property type="match status" value="1"/>
</dbReference>
<dbReference type="PROSITE" id="PS51186">
    <property type="entry name" value="GNAT"/>
    <property type="match status" value="1"/>
</dbReference>
<dbReference type="AlphaFoldDB" id="A0A917EYE8"/>
<dbReference type="CDD" id="cd04301">
    <property type="entry name" value="NAT_SF"/>
    <property type="match status" value="1"/>
</dbReference>
<reference evidence="2" key="1">
    <citation type="journal article" date="2014" name="Int. J. Syst. Evol. Microbiol.">
        <title>Complete genome sequence of Corynebacterium casei LMG S-19264T (=DSM 44701T), isolated from a smear-ripened cheese.</title>
        <authorList>
            <consortium name="US DOE Joint Genome Institute (JGI-PGF)"/>
            <person name="Walter F."/>
            <person name="Albersmeier A."/>
            <person name="Kalinowski J."/>
            <person name="Ruckert C."/>
        </authorList>
    </citation>
    <scope>NUCLEOTIDE SEQUENCE</scope>
    <source>
        <strain evidence="2">CGMCC 1.12153</strain>
    </source>
</reference>
<name>A0A917EYE8_HALAA</name>
<evidence type="ECO:0000313" key="3">
    <source>
        <dbReference type="Proteomes" id="UP000660110"/>
    </source>
</evidence>
<comment type="caution">
    <text evidence="2">The sequence shown here is derived from an EMBL/GenBank/DDBJ whole genome shotgun (WGS) entry which is preliminary data.</text>
</comment>
<dbReference type="InterPro" id="IPR000182">
    <property type="entry name" value="GNAT_dom"/>
</dbReference>
<reference evidence="2" key="2">
    <citation type="submission" date="2020-09" db="EMBL/GenBank/DDBJ databases">
        <authorList>
            <person name="Sun Q."/>
            <person name="Zhou Y."/>
        </authorList>
    </citation>
    <scope>NUCLEOTIDE SEQUENCE</scope>
    <source>
        <strain evidence="2">CGMCC 1.12153</strain>
    </source>
</reference>
<gene>
    <name evidence="2" type="ORF">GCM10010954_21520</name>
</gene>
<proteinExistence type="predicted"/>
<dbReference type="GO" id="GO:0016747">
    <property type="term" value="F:acyltransferase activity, transferring groups other than amino-acyl groups"/>
    <property type="evidence" value="ECO:0007669"/>
    <property type="project" value="InterPro"/>
</dbReference>